<dbReference type="EMBL" id="FOHN01000009">
    <property type="protein sequence ID" value="SET14569.1"/>
    <property type="molecule type" value="Genomic_DNA"/>
</dbReference>
<dbReference type="STRING" id="29364.SAMN04487772_10928"/>
<proteinExistence type="predicted"/>
<organism evidence="1 2">
    <name type="scientific">[Clostridium] polysaccharolyticum</name>
    <dbReference type="NCBI Taxonomy" id="29364"/>
    <lineage>
        <taxon>Bacteria</taxon>
        <taxon>Bacillati</taxon>
        <taxon>Bacillota</taxon>
        <taxon>Clostridia</taxon>
        <taxon>Lachnospirales</taxon>
        <taxon>Lachnospiraceae</taxon>
    </lineage>
</organism>
<protein>
    <recommendedName>
        <fullName evidence="3">Butirosin biosynthesis protein H, N-terminal</fullName>
    </recommendedName>
</protein>
<evidence type="ECO:0000313" key="1">
    <source>
        <dbReference type="EMBL" id="SET14569.1"/>
    </source>
</evidence>
<accession>A0A1I0C528</accession>
<sequence>MRRKVVLKLDKPIFDVYNYDAFILAILAGNSDNYFSWVFSNYILVKANRDLSKNGDVFLRFADAESIKTELLSRQFLSWSTLSKLNLNINEIVRKLIDLEYYAYFQVDEYYIPHTFSYQREHFVHDILIYGYDIEKQIYYISGYNEEFLFSRKICTFAEFQNALYANKCEKDKVWTDRIRFYKYDHTKQFPLNIKLIKLYLEDYVRAKSTFASYERFNCDKEDVVYGIGVYDVILEHIEQVKKSRSHQEKMRNLDFRIFRFLLEYKKVMLMRLECISKNDIDLGEIFEEYKEECVRSEKTHGLAMRFELLNDTSILDKISRNILEMKKYDSIILEKVIGRLS</sequence>
<dbReference type="Proteomes" id="UP000199800">
    <property type="component" value="Unassembled WGS sequence"/>
</dbReference>
<gene>
    <name evidence="1" type="ORF">SAMN04487772_10928</name>
</gene>
<dbReference type="OrthoDB" id="2624539at2"/>
<dbReference type="RefSeq" id="WP_092477641.1">
    <property type="nucleotide sequence ID" value="NZ_FOHN01000009.1"/>
</dbReference>
<dbReference type="AlphaFoldDB" id="A0A1I0C528"/>
<evidence type="ECO:0000313" key="2">
    <source>
        <dbReference type="Proteomes" id="UP000199800"/>
    </source>
</evidence>
<keyword evidence="2" id="KW-1185">Reference proteome</keyword>
<name>A0A1I0C528_9FIRM</name>
<evidence type="ECO:0008006" key="3">
    <source>
        <dbReference type="Google" id="ProtNLM"/>
    </source>
</evidence>
<reference evidence="1 2" key="1">
    <citation type="submission" date="2016-10" db="EMBL/GenBank/DDBJ databases">
        <authorList>
            <person name="de Groot N.N."/>
        </authorList>
    </citation>
    <scope>NUCLEOTIDE SEQUENCE [LARGE SCALE GENOMIC DNA]</scope>
    <source>
        <strain evidence="1 2">DSM 1801</strain>
    </source>
</reference>